<dbReference type="AlphaFoldDB" id="A0A2N7X5F6"/>
<accession>A0A2N7X5F6</accession>
<protein>
    <recommendedName>
        <fullName evidence="3">DUF3564 domain-containing protein</fullName>
    </recommendedName>
</protein>
<reference evidence="1 2" key="1">
    <citation type="submission" date="2018-01" db="EMBL/GenBank/DDBJ databases">
        <title>Whole genome analyses suggest that Burkholderia sensu lato contains two further novel genera in the rhizoxinica-symbiotica group Mycetohabitans gen. nov., and Trinickia gen. nov.: implications for the evolution of diazotrophy and nodulation in the Burkholderiaceae.</title>
        <authorList>
            <person name="Estrada-de los Santos P."/>
            <person name="Palmer M."/>
            <person name="Chavez-Ramirez B."/>
            <person name="Beukes C."/>
            <person name="Steenkamp E.T."/>
            <person name="Hirsch A.M."/>
            <person name="Manyaka P."/>
            <person name="Maluk M."/>
            <person name="Lafos M."/>
            <person name="Crook M."/>
            <person name="Gross E."/>
            <person name="Simon M.F."/>
            <person name="Bueno dos Reis Junior F."/>
            <person name="Poole P.S."/>
            <person name="Venter S.N."/>
            <person name="James E.K."/>
        </authorList>
    </citation>
    <scope>NUCLEOTIDE SEQUENCE [LARGE SCALE GENOMIC DNA]</scope>
    <source>
        <strain evidence="1 2">JPY 581</strain>
    </source>
</reference>
<name>A0A2N7X5F6_9BURK</name>
<keyword evidence="2" id="KW-1185">Reference proteome</keyword>
<proteinExistence type="predicted"/>
<dbReference type="EMBL" id="PNYC01000006">
    <property type="protein sequence ID" value="PMS36857.1"/>
    <property type="molecule type" value="Genomic_DNA"/>
</dbReference>
<organism evidence="1 2">
    <name type="scientific">Trinickia symbiotica</name>
    <dbReference type="NCBI Taxonomy" id="863227"/>
    <lineage>
        <taxon>Bacteria</taxon>
        <taxon>Pseudomonadati</taxon>
        <taxon>Pseudomonadota</taxon>
        <taxon>Betaproteobacteria</taxon>
        <taxon>Burkholderiales</taxon>
        <taxon>Burkholderiaceae</taxon>
        <taxon>Trinickia</taxon>
    </lineage>
</organism>
<sequence length="124" mass="13727">MRITIHLGMFDRIDPTSYAILWLDDDSLRWSRESHMGLPLPGWGNLRLNAESAVLSGAHDGWPRCVLQGLQLRRHGGPFEGETGCALWYERNGSAAKTGSWHVQCVDDTSTRAESSVFADENGG</sequence>
<dbReference type="Proteomes" id="UP000235777">
    <property type="component" value="Unassembled WGS sequence"/>
</dbReference>
<gene>
    <name evidence="1" type="ORF">C0Z20_11170</name>
</gene>
<dbReference type="Pfam" id="PF12087">
    <property type="entry name" value="DUF3564"/>
    <property type="match status" value="1"/>
</dbReference>
<evidence type="ECO:0000313" key="2">
    <source>
        <dbReference type="Proteomes" id="UP000235777"/>
    </source>
</evidence>
<dbReference type="RefSeq" id="WP_102607092.1">
    <property type="nucleotide sequence ID" value="NZ_PNYC01000006.1"/>
</dbReference>
<evidence type="ECO:0008006" key="3">
    <source>
        <dbReference type="Google" id="ProtNLM"/>
    </source>
</evidence>
<dbReference type="InterPro" id="IPR021947">
    <property type="entry name" value="DUF3564"/>
</dbReference>
<comment type="caution">
    <text evidence="1">The sequence shown here is derived from an EMBL/GenBank/DDBJ whole genome shotgun (WGS) entry which is preliminary data.</text>
</comment>
<evidence type="ECO:0000313" key="1">
    <source>
        <dbReference type="EMBL" id="PMS36857.1"/>
    </source>
</evidence>